<keyword evidence="3" id="KW-1185">Reference proteome</keyword>
<reference evidence="2" key="1">
    <citation type="submission" date="2022-10" db="EMBL/GenBank/DDBJ databases">
        <authorList>
            <person name="Yu W.X."/>
        </authorList>
    </citation>
    <scope>NUCLEOTIDE SEQUENCE</scope>
    <source>
        <strain evidence="2">D04</strain>
    </source>
</reference>
<evidence type="ECO:0000313" key="3">
    <source>
        <dbReference type="Proteomes" id="UP001207408"/>
    </source>
</evidence>
<feature type="region of interest" description="Disordered" evidence="1">
    <location>
        <begin position="204"/>
        <end position="271"/>
    </location>
</feature>
<proteinExistence type="predicted"/>
<organism evidence="2 3">
    <name type="scientific">Plebeiibacterium marinum</name>
    <dbReference type="NCBI Taxonomy" id="2992111"/>
    <lineage>
        <taxon>Bacteria</taxon>
        <taxon>Pseudomonadati</taxon>
        <taxon>Bacteroidota</taxon>
        <taxon>Bacteroidia</taxon>
        <taxon>Marinilabiliales</taxon>
        <taxon>Marinilabiliaceae</taxon>
        <taxon>Plebeiibacterium</taxon>
    </lineage>
</organism>
<comment type="caution">
    <text evidence="2">The sequence shown here is derived from an EMBL/GenBank/DDBJ whole genome shotgun (WGS) entry which is preliminary data.</text>
</comment>
<protein>
    <submittedName>
        <fullName evidence="2">Uncharacterized protein</fullName>
    </submittedName>
</protein>
<name>A0AAE3MC63_9BACT</name>
<dbReference type="RefSeq" id="WP_301198227.1">
    <property type="nucleotide sequence ID" value="NZ_JAPDPI010000007.1"/>
</dbReference>
<feature type="compositionally biased region" description="Low complexity" evidence="1">
    <location>
        <begin position="238"/>
        <end position="271"/>
    </location>
</feature>
<feature type="compositionally biased region" description="Polar residues" evidence="1">
    <location>
        <begin position="204"/>
        <end position="237"/>
    </location>
</feature>
<dbReference type="Proteomes" id="UP001207408">
    <property type="component" value="Unassembled WGS sequence"/>
</dbReference>
<evidence type="ECO:0000313" key="2">
    <source>
        <dbReference type="EMBL" id="MCW3805005.1"/>
    </source>
</evidence>
<sequence>MDNKLAKIIIAVIIGFFILKTCSNRKSNRDYSQQPVVSGSWEKSPVDKLIRSLANEPNFSIILLDMDSRSNGYYHQYQVIVEKPDTVVAKDTDWEKVSDSFFASNVNNMGMEIASKKNGKLSKVASPAGYNHYVGNEKYGHWVQRDGGSFWEFYGRYAFMSSMFNMMTYPVRRSYWDDYYGGYYGRRAYYGPSGSNMYGTRSYTSSRTGKNTTWASKPSSFKSQVRSQVSRSATTTKSRSYSSGSSYSQKSRSSSRYSSSSSRSRSGGFGK</sequence>
<dbReference type="AlphaFoldDB" id="A0AAE3MC63"/>
<dbReference type="EMBL" id="JAPDPI010000007">
    <property type="protein sequence ID" value="MCW3805005.1"/>
    <property type="molecule type" value="Genomic_DNA"/>
</dbReference>
<evidence type="ECO:0000256" key="1">
    <source>
        <dbReference type="SAM" id="MobiDB-lite"/>
    </source>
</evidence>
<gene>
    <name evidence="2" type="ORF">OM074_05170</name>
</gene>
<accession>A0AAE3MC63</accession>